<dbReference type="PANTHER" id="PTHR47457">
    <property type="entry name" value="OS05G0345500 PROTEIN"/>
    <property type="match status" value="1"/>
</dbReference>
<reference evidence="3 4" key="1">
    <citation type="journal article" date="2014" name="Nature">
        <title>The genome of the recently domesticated crop plant sugar beet (Beta vulgaris).</title>
        <authorList>
            <person name="Dohm J.C."/>
            <person name="Minoche A.E."/>
            <person name="Holtgrawe D."/>
            <person name="Capella-Gutierrez S."/>
            <person name="Zakrzewski F."/>
            <person name="Tafer H."/>
            <person name="Rupp O."/>
            <person name="Sorensen T.R."/>
            <person name="Stracke R."/>
            <person name="Reinhardt R."/>
            <person name="Goesmann A."/>
            <person name="Kraft T."/>
            <person name="Schulz B."/>
            <person name="Stadler P.F."/>
            <person name="Schmidt T."/>
            <person name="Gabaldon T."/>
            <person name="Lehrach H."/>
            <person name="Weisshaar B."/>
            <person name="Himmelbauer H."/>
        </authorList>
    </citation>
    <scope>NUCLEOTIDE SEQUENCE [LARGE SCALE GENOMIC DNA]</scope>
    <source>
        <tissue evidence="3">Taproot</tissue>
    </source>
</reference>
<dbReference type="eggNOG" id="KOG0383">
    <property type="taxonomic scope" value="Eukaryota"/>
</dbReference>
<protein>
    <recommendedName>
        <fullName evidence="2">CHD C-terminal 2 domain-containing protein</fullName>
    </recommendedName>
</protein>
<evidence type="ECO:0000259" key="2">
    <source>
        <dbReference type="Pfam" id="PF08074"/>
    </source>
</evidence>
<feature type="region of interest" description="Disordered" evidence="1">
    <location>
        <begin position="91"/>
        <end position="181"/>
    </location>
</feature>
<sequence>MERFKTNKKLFDSGKNVEICYPNCQSFRSTVFPYGLPINVSRLKQFYSTGNYIDLEVYVEDHGFVAASHKIVISLWSAPFFKVSDLYKRPNLESSPVKSPMEEVYQGAKDEEGVEPGSPHNSHREEESGPAQNQVAQEVREGDSDSNAHPHEDDADETTMETGSPAQNNNETGGTSTETGCPDDVLFADDILMCYPALKGARVWKREHDLILLRAVLKHGYGRWQAILDDKELRIQEVICQELNLQVINLASLGVGGSQAQTQMANLEPSGDSTKGTVSQNGSASFSEIEIASTIFFTQSYWIYLAMTPSLSYPLSKYGFMKCL</sequence>
<dbReference type="OrthoDB" id="5857104at2759"/>
<feature type="domain" description="CHD C-terminal 2" evidence="2">
    <location>
        <begin position="202"/>
        <end position="235"/>
    </location>
</feature>
<feature type="compositionally biased region" description="Basic and acidic residues" evidence="1">
    <location>
        <begin position="138"/>
        <end position="152"/>
    </location>
</feature>
<keyword evidence="4" id="KW-1185">Reference proteome</keyword>
<evidence type="ECO:0000313" key="3">
    <source>
        <dbReference type="EMBL" id="KMS99788.1"/>
    </source>
</evidence>
<feature type="compositionally biased region" description="Low complexity" evidence="1">
    <location>
        <begin position="168"/>
        <end position="180"/>
    </location>
</feature>
<evidence type="ECO:0000256" key="1">
    <source>
        <dbReference type="SAM" id="MobiDB-lite"/>
    </source>
</evidence>
<dbReference type="Proteomes" id="UP000035740">
    <property type="component" value="Unassembled WGS sequence"/>
</dbReference>
<proteinExistence type="predicted"/>
<organism evidence="3 4">
    <name type="scientific">Beta vulgaris subsp. vulgaris</name>
    <name type="common">Beet</name>
    <dbReference type="NCBI Taxonomy" id="3555"/>
    <lineage>
        <taxon>Eukaryota</taxon>
        <taxon>Viridiplantae</taxon>
        <taxon>Streptophyta</taxon>
        <taxon>Embryophyta</taxon>
        <taxon>Tracheophyta</taxon>
        <taxon>Spermatophyta</taxon>
        <taxon>Magnoliopsida</taxon>
        <taxon>eudicotyledons</taxon>
        <taxon>Gunneridae</taxon>
        <taxon>Pentapetalae</taxon>
        <taxon>Caryophyllales</taxon>
        <taxon>Chenopodiaceae</taxon>
        <taxon>Betoideae</taxon>
        <taxon>Beta</taxon>
    </lineage>
</organism>
<dbReference type="AlphaFoldDB" id="A0A0J8BIG8"/>
<dbReference type="PANTHER" id="PTHR47457:SF1">
    <property type="entry name" value="BTB DOMAIN-CONTAINING PROTEIN-RELATED"/>
    <property type="match status" value="1"/>
</dbReference>
<name>A0A0J8BIG8_BETVV</name>
<dbReference type="EMBL" id="KQ090201">
    <property type="protein sequence ID" value="KMS99788.1"/>
    <property type="molecule type" value="Genomic_DNA"/>
</dbReference>
<accession>A0A0J8BIG8</accession>
<gene>
    <name evidence="3" type="ORF">BVRB_1g020810</name>
</gene>
<dbReference type="InterPro" id="IPR012957">
    <property type="entry name" value="CHD_C2"/>
</dbReference>
<evidence type="ECO:0000313" key="4">
    <source>
        <dbReference type="Proteomes" id="UP000035740"/>
    </source>
</evidence>
<dbReference type="Gene3D" id="1.10.10.60">
    <property type="entry name" value="Homeodomain-like"/>
    <property type="match status" value="1"/>
</dbReference>
<dbReference type="Pfam" id="PF08074">
    <property type="entry name" value="CHDCT2"/>
    <property type="match status" value="1"/>
</dbReference>
<dbReference type="Gramene" id="KMS99788">
    <property type="protein sequence ID" value="KMS99788"/>
    <property type="gene ID" value="BVRB_1g020810"/>
</dbReference>